<keyword evidence="4 5" id="KW-0472">Membrane</keyword>
<dbReference type="AlphaFoldDB" id="G2MV65"/>
<evidence type="ECO:0000256" key="5">
    <source>
        <dbReference type="SAM" id="Phobius"/>
    </source>
</evidence>
<dbReference type="KEGG" id="twi:Thewi_0807"/>
<evidence type="ECO:0000313" key="8">
    <source>
        <dbReference type="Proteomes" id="UP000008276"/>
    </source>
</evidence>
<dbReference type="RefSeq" id="WP_014062536.1">
    <property type="nucleotide sequence ID" value="NC_015958.1"/>
</dbReference>
<evidence type="ECO:0000256" key="3">
    <source>
        <dbReference type="ARBA" id="ARBA00022989"/>
    </source>
</evidence>
<evidence type="ECO:0000259" key="6">
    <source>
        <dbReference type="Pfam" id="PF05154"/>
    </source>
</evidence>
<dbReference type="Proteomes" id="UP000008276">
    <property type="component" value="Chromosome"/>
</dbReference>
<sequence>MKRGKSKTVGYILALFFGGLGAHLFYYGKYLRGILYLAFSWTGIPILLGWIDMFFIHKWHQQYLESQEISSESLQENPLQSITSRVEKTEPKKVESEKSVLLQTGYRNIFPLVLV</sequence>
<reference evidence="7 8" key="1">
    <citation type="submission" date="2011-08" db="EMBL/GenBank/DDBJ databases">
        <title>Complete sequence of Thermoanaerobacter wiegelii Rt8.B1.</title>
        <authorList>
            <consortium name="US DOE Joint Genome Institute"/>
            <person name="Lucas S."/>
            <person name="Han J."/>
            <person name="Lapidus A."/>
            <person name="Cheng J.-F."/>
            <person name="Goodwin L."/>
            <person name="Pitluck S."/>
            <person name="Peters L."/>
            <person name="Mikhailova N."/>
            <person name="Zeytun A."/>
            <person name="Daligault H."/>
            <person name="Detter J.C."/>
            <person name="Han C."/>
            <person name="Tapia R."/>
            <person name="Land M."/>
            <person name="Hauser L."/>
            <person name="Kyrpides N."/>
            <person name="Ivanova N."/>
            <person name="Pagani I."/>
            <person name="Hemme C."/>
            <person name="Woyke T."/>
        </authorList>
    </citation>
    <scope>NUCLEOTIDE SEQUENCE [LARGE SCALE GENOMIC DNA]</scope>
    <source>
        <strain evidence="7 8">Rt8.B1</strain>
    </source>
</reference>
<keyword evidence="3 5" id="KW-1133">Transmembrane helix</keyword>
<dbReference type="HOGENOM" id="CLU_2107866_0_0_9"/>
<evidence type="ECO:0000256" key="4">
    <source>
        <dbReference type="ARBA" id="ARBA00023136"/>
    </source>
</evidence>
<accession>G2MV65</accession>
<feature type="transmembrane region" description="Helical" evidence="5">
    <location>
        <begin position="9"/>
        <end position="28"/>
    </location>
</feature>
<gene>
    <name evidence="7" type="ORF">Thewi_0807</name>
</gene>
<name>G2MV65_9THEO</name>
<protein>
    <submittedName>
        <fullName evidence="7">TM2 domain containing protein</fullName>
    </submittedName>
</protein>
<comment type="subcellular location">
    <subcellularLocation>
        <location evidence="1">Membrane</location>
        <topology evidence="1">Multi-pass membrane protein</topology>
    </subcellularLocation>
</comment>
<dbReference type="STRING" id="697303.Thewi_0807"/>
<evidence type="ECO:0000256" key="2">
    <source>
        <dbReference type="ARBA" id="ARBA00022692"/>
    </source>
</evidence>
<dbReference type="eggNOG" id="COG2314">
    <property type="taxonomic scope" value="Bacteria"/>
</dbReference>
<dbReference type="Pfam" id="PF05154">
    <property type="entry name" value="TM2"/>
    <property type="match status" value="1"/>
</dbReference>
<keyword evidence="2 5" id="KW-0812">Transmembrane</keyword>
<organism evidence="7 8">
    <name type="scientific">Thermoanaerobacter wiegelii Rt8.B1</name>
    <dbReference type="NCBI Taxonomy" id="697303"/>
    <lineage>
        <taxon>Bacteria</taxon>
        <taxon>Bacillati</taxon>
        <taxon>Bacillota</taxon>
        <taxon>Clostridia</taxon>
        <taxon>Thermoanaerobacterales</taxon>
        <taxon>Thermoanaerobacteraceae</taxon>
        <taxon>Thermoanaerobacter</taxon>
    </lineage>
</organism>
<feature type="domain" description="TM2" evidence="6">
    <location>
        <begin position="4"/>
        <end position="54"/>
    </location>
</feature>
<evidence type="ECO:0000256" key="1">
    <source>
        <dbReference type="ARBA" id="ARBA00004141"/>
    </source>
</evidence>
<keyword evidence="8" id="KW-1185">Reference proteome</keyword>
<evidence type="ECO:0000313" key="7">
    <source>
        <dbReference type="EMBL" id="AEM78244.1"/>
    </source>
</evidence>
<feature type="transmembrane region" description="Helical" evidence="5">
    <location>
        <begin position="34"/>
        <end position="56"/>
    </location>
</feature>
<dbReference type="InterPro" id="IPR007829">
    <property type="entry name" value="TM2"/>
</dbReference>
<dbReference type="GO" id="GO:0016020">
    <property type="term" value="C:membrane"/>
    <property type="evidence" value="ECO:0007669"/>
    <property type="project" value="UniProtKB-SubCell"/>
</dbReference>
<proteinExistence type="predicted"/>
<dbReference type="EMBL" id="CP002991">
    <property type="protein sequence ID" value="AEM78244.1"/>
    <property type="molecule type" value="Genomic_DNA"/>
</dbReference>